<dbReference type="EMBL" id="JACXVP010000010">
    <property type="protein sequence ID" value="KAG5581296.1"/>
    <property type="molecule type" value="Genomic_DNA"/>
</dbReference>
<evidence type="ECO:0000313" key="2">
    <source>
        <dbReference type="EMBL" id="KAG5581296.1"/>
    </source>
</evidence>
<gene>
    <name evidence="2" type="ORF">H5410_051923</name>
</gene>
<evidence type="ECO:0000313" key="3">
    <source>
        <dbReference type="Proteomes" id="UP000824120"/>
    </source>
</evidence>
<comment type="caution">
    <text evidence="2">The sequence shown here is derived from an EMBL/GenBank/DDBJ whole genome shotgun (WGS) entry which is preliminary data.</text>
</comment>
<reference evidence="2 3" key="1">
    <citation type="submission" date="2020-09" db="EMBL/GenBank/DDBJ databases">
        <title>De no assembly of potato wild relative species, Solanum commersonii.</title>
        <authorList>
            <person name="Cho K."/>
        </authorList>
    </citation>
    <scope>NUCLEOTIDE SEQUENCE [LARGE SCALE GENOMIC DNA]</scope>
    <source>
        <strain evidence="2">LZ3.2</strain>
        <tissue evidence="2">Leaf</tissue>
    </source>
</reference>
<keyword evidence="3" id="KW-1185">Reference proteome</keyword>
<feature type="region of interest" description="Disordered" evidence="1">
    <location>
        <begin position="55"/>
        <end position="74"/>
    </location>
</feature>
<organism evidence="2 3">
    <name type="scientific">Solanum commersonii</name>
    <name type="common">Commerson's wild potato</name>
    <name type="synonym">Commerson's nightshade</name>
    <dbReference type="NCBI Taxonomy" id="4109"/>
    <lineage>
        <taxon>Eukaryota</taxon>
        <taxon>Viridiplantae</taxon>
        <taxon>Streptophyta</taxon>
        <taxon>Embryophyta</taxon>
        <taxon>Tracheophyta</taxon>
        <taxon>Spermatophyta</taxon>
        <taxon>Magnoliopsida</taxon>
        <taxon>eudicotyledons</taxon>
        <taxon>Gunneridae</taxon>
        <taxon>Pentapetalae</taxon>
        <taxon>asterids</taxon>
        <taxon>lamiids</taxon>
        <taxon>Solanales</taxon>
        <taxon>Solanaceae</taxon>
        <taxon>Solanoideae</taxon>
        <taxon>Solaneae</taxon>
        <taxon>Solanum</taxon>
    </lineage>
</organism>
<proteinExistence type="predicted"/>
<feature type="compositionally biased region" description="Low complexity" evidence="1">
    <location>
        <begin position="60"/>
        <end position="71"/>
    </location>
</feature>
<dbReference type="AlphaFoldDB" id="A0A9J5X2H8"/>
<evidence type="ECO:0000256" key="1">
    <source>
        <dbReference type="SAM" id="MobiDB-lite"/>
    </source>
</evidence>
<dbReference type="Proteomes" id="UP000824120">
    <property type="component" value="Chromosome 10"/>
</dbReference>
<accession>A0A9J5X2H8</accession>
<sequence length="247" mass="27781">MSINGSLPLPADEEVNFQDLFLVLLLDAPSEGEVSRHVSFRVELVRKKSRRRLKNVNGDSVSNPMSEPSSSTNIPSLPTVRVDLISALAARKRSYSSTCNPLQTPAIVFPDHDLVSSRDRCSKHITSKPSRDTQCKLAKKEVTEFYINGMSDGLSFTSTVTNTPLHLVPTDVAQILGIPSEGWGHYVQLEWPPLPNQSSTLAISCKFSYKPNLTHHHCVLKNEMYPLHHLYFHMVHKTILQTKQRRI</sequence>
<dbReference type="OrthoDB" id="1316813at2759"/>
<name>A0A9J5X2H8_SOLCO</name>
<protein>
    <submittedName>
        <fullName evidence="2">Uncharacterized protein</fullName>
    </submittedName>
</protein>